<sequence length="64" mass="7225">IWHHAFQQLCVSPEDHPVLLTEAAMNPLQNRQRMVELMFEAFSVPLTFVAVQAVLALYASGRTT</sequence>
<dbReference type="AlphaFoldDB" id="A0ABD0NNU5"/>
<keyword evidence="1" id="KW-0472">Membrane</keyword>
<dbReference type="Gene3D" id="3.30.420.40">
    <property type="match status" value="1"/>
</dbReference>
<dbReference type="PANTHER" id="PTHR11937">
    <property type="entry name" value="ACTIN"/>
    <property type="match status" value="1"/>
</dbReference>
<evidence type="ECO:0000256" key="1">
    <source>
        <dbReference type="SAM" id="Phobius"/>
    </source>
</evidence>
<proteinExistence type="predicted"/>
<comment type="caution">
    <text evidence="2">The sequence shown here is derived from an EMBL/GenBank/DDBJ whole genome shotgun (WGS) entry which is preliminary data.</text>
</comment>
<keyword evidence="3" id="KW-1185">Reference proteome</keyword>
<name>A0ABD0NNU5_CIRMR</name>
<feature type="non-terminal residue" evidence="2">
    <location>
        <position position="1"/>
    </location>
</feature>
<keyword evidence="1" id="KW-1133">Transmembrane helix</keyword>
<dbReference type="InterPro" id="IPR004000">
    <property type="entry name" value="Actin"/>
</dbReference>
<evidence type="ECO:0008006" key="4">
    <source>
        <dbReference type="Google" id="ProtNLM"/>
    </source>
</evidence>
<dbReference type="PROSITE" id="PS01132">
    <property type="entry name" value="ACTINS_ACT_LIKE"/>
    <property type="match status" value="1"/>
</dbReference>
<dbReference type="Proteomes" id="UP001529510">
    <property type="component" value="Unassembled WGS sequence"/>
</dbReference>
<dbReference type="Pfam" id="PF00022">
    <property type="entry name" value="Actin"/>
    <property type="match status" value="1"/>
</dbReference>
<dbReference type="InterPro" id="IPR043129">
    <property type="entry name" value="ATPase_NBD"/>
</dbReference>
<dbReference type="InterPro" id="IPR020902">
    <property type="entry name" value="Actin/actin-like_CS"/>
</dbReference>
<protein>
    <recommendedName>
        <fullName evidence="4">Actin</fullName>
    </recommendedName>
</protein>
<organism evidence="2 3">
    <name type="scientific">Cirrhinus mrigala</name>
    <name type="common">Mrigala</name>
    <dbReference type="NCBI Taxonomy" id="683832"/>
    <lineage>
        <taxon>Eukaryota</taxon>
        <taxon>Metazoa</taxon>
        <taxon>Chordata</taxon>
        <taxon>Craniata</taxon>
        <taxon>Vertebrata</taxon>
        <taxon>Euteleostomi</taxon>
        <taxon>Actinopterygii</taxon>
        <taxon>Neopterygii</taxon>
        <taxon>Teleostei</taxon>
        <taxon>Ostariophysi</taxon>
        <taxon>Cypriniformes</taxon>
        <taxon>Cyprinidae</taxon>
        <taxon>Labeoninae</taxon>
        <taxon>Labeonini</taxon>
        <taxon>Cirrhinus</taxon>
    </lineage>
</organism>
<feature type="non-terminal residue" evidence="2">
    <location>
        <position position="64"/>
    </location>
</feature>
<dbReference type="SUPFAM" id="SSF53067">
    <property type="entry name" value="Actin-like ATPase domain"/>
    <property type="match status" value="1"/>
</dbReference>
<feature type="transmembrane region" description="Helical" evidence="1">
    <location>
        <begin position="37"/>
        <end position="59"/>
    </location>
</feature>
<accession>A0ABD0NNU5</accession>
<dbReference type="PRINTS" id="PR00190">
    <property type="entry name" value="ACTIN"/>
</dbReference>
<dbReference type="EMBL" id="JAMKFB020000020">
    <property type="protein sequence ID" value="KAL0163618.1"/>
    <property type="molecule type" value="Genomic_DNA"/>
</dbReference>
<reference evidence="2 3" key="1">
    <citation type="submission" date="2024-05" db="EMBL/GenBank/DDBJ databases">
        <title>Genome sequencing and assembly of Indian major carp, Cirrhinus mrigala (Hamilton, 1822).</title>
        <authorList>
            <person name="Mohindra V."/>
            <person name="Chowdhury L.M."/>
            <person name="Lal K."/>
            <person name="Jena J.K."/>
        </authorList>
    </citation>
    <scope>NUCLEOTIDE SEQUENCE [LARGE SCALE GENOMIC DNA]</scope>
    <source>
        <strain evidence="2">CM1030</strain>
        <tissue evidence="2">Blood</tissue>
    </source>
</reference>
<evidence type="ECO:0000313" key="3">
    <source>
        <dbReference type="Proteomes" id="UP001529510"/>
    </source>
</evidence>
<gene>
    <name evidence="2" type="ORF">M9458_039371</name>
</gene>
<evidence type="ECO:0000313" key="2">
    <source>
        <dbReference type="EMBL" id="KAL0163618.1"/>
    </source>
</evidence>
<keyword evidence="1" id="KW-0812">Transmembrane</keyword>